<name>A0A9W6LMX2_9FUSO</name>
<dbReference type="EMBL" id="BSDY01000010">
    <property type="protein sequence ID" value="GLI56761.1"/>
    <property type="molecule type" value="Genomic_DNA"/>
</dbReference>
<evidence type="ECO:0000313" key="2">
    <source>
        <dbReference type="Proteomes" id="UP001144471"/>
    </source>
</evidence>
<reference evidence="1" key="1">
    <citation type="submission" date="2022-12" db="EMBL/GenBank/DDBJ databases">
        <title>Reference genome sequencing for broad-spectrum identification of bacterial and archaeal isolates by mass spectrometry.</title>
        <authorList>
            <person name="Sekiguchi Y."/>
            <person name="Tourlousse D.M."/>
        </authorList>
    </citation>
    <scope>NUCLEOTIDE SEQUENCE</scope>
    <source>
        <strain evidence="1">10succ1</strain>
    </source>
</reference>
<keyword evidence="2" id="KW-1185">Reference proteome</keyword>
<protein>
    <recommendedName>
        <fullName evidence="3">Lipoprotein</fullName>
    </recommendedName>
</protein>
<dbReference type="Proteomes" id="UP001144471">
    <property type="component" value="Unassembled WGS sequence"/>
</dbReference>
<sequence length="137" mass="15275">MKKALFILLAIASLTACGGKKEEVRKTPSQEGTMVEVAEVTENNSAAEIIQSGEEMDDLQSAYEKNIEGICVIDEVRELGDPELEQLYGDLALLQERADEWAKLPRSLDELEEITNEIGRLKGRIAYRSLRIHSALN</sequence>
<organism evidence="1 2">
    <name type="scientific">Propionigenium maris DSM 9537</name>
    <dbReference type="NCBI Taxonomy" id="1123000"/>
    <lineage>
        <taxon>Bacteria</taxon>
        <taxon>Fusobacteriati</taxon>
        <taxon>Fusobacteriota</taxon>
        <taxon>Fusobacteriia</taxon>
        <taxon>Fusobacteriales</taxon>
        <taxon>Fusobacteriaceae</taxon>
        <taxon>Propionigenium</taxon>
    </lineage>
</organism>
<dbReference type="RefSeq" id="WP_281836106.1">
    <property type="nucleotide sequence ID" value="NZ_BSDY01000010.1"/>
</dbReference>
<gene>
    <name evidence="1" type="ORF">PM10SUCC1_22750</name>
</gene>
<proteinExistence type="predicted"/>
<dbReference type="AlphaFoldDB" id="A0A9W6LMX2"/>
<accession>A0A9W6LMX2</accession>
<evidence type="ECO:0000313" key="1">
    <source>
        <dbReference type="EMBL" id="GLI56761.1"/>
    </source>
</evidence>
<evidence type="ECO:0008006" key="3">
    <source>
        <dbReference type="Google" id="ProtNLM"/>
    </source>
</evidence>
<comment type="caution">
    <text evidence="1">The sequence shown here is derived from an EMBL/GenBank/DDBJ whole genome shotgun (WGS) entry which is preliminary data.</text>
</comment>
<dbReference type="PROSITE" id="PS51257">
    <property type="entry name" value="PROKAR_LIPOPROTEIN"/>
    <property type="match status" value="1"/>
</dbReference>